<dbReference type="EMBL" id="AUNB01000028">
    <property type="protein sequence ID" value="KEO59886.1"/>
    <property type="molecule type" value="Genomic_DNA"/>
</dbReference>
<dbReference type="RefSeq" id="WP_051697192.1">
    <property type="nucleotide sequence ID" value="NZ_AUNB01000028.1"/>
</dbReference>
<evidence type="ECO:0000313" key="2">
    <source>
        <dbReference type="EMBL" id="KEO59886.1"/>
    </source>
</evidence>
<dbReference type="Pfam" id="PF00535">
    <property type="entry name" value="Glycos_transf_2"/>
    <property type="match status" value="1"/>
</dbReference>
<dbReference type="PANTHER" id="PTHR43685">
    <property type="entry name" value="GLYCOSYLTRANSFERASE"/>
    <property type="match status" value="1"/>
</dbReference>
<dbReference type="Proteomes" id="UP000027471">
    <property type="component" value="Unassembled WGS sequence"/>
</dbReference>
<dbReference type="OrthoDB" id="5291101at2"/>
<reference evidence="2 3" key="1">
    <citation type="journal article" date="2015" name="Antonie Van Leeuwenhoek">
        <title>Thioclava indica sp. nov., isolated from surface seawater of the Indian Ocean.</title>
        <authorList>
            <person name="Liu Y."/>
            <person name="Lai Q."/>
            <person name="Du J."/>
            <person name="Xu H."/>
            <person name="Jiang L."/>
            <person name="Shao Z."/>
        </authorList>
    </citation>
    <scope>NUCLEOTIDE SEQUENCE [LARGE SCALE GENOMIC DNA]</scope>
    <source>
        <strain evidence="2 3">DT23-4</strain>
    </source>
</reference>
<dbReference type="PANTHER" id="PTHR43685:SF2">
    <property type="entry name" value="GLYCOSYLTRANSFERASE 2-LIKE DOMAIN-CONTAINING PROTEIN"/>
    <property type="match status" value="1"/>
</dbReference>
<comment type="caution">
    <text evidence="2">The sequence shown here is derived from an EMBL/GenBank/DDBJ whole genome shotgun (WGS) entry which is preliminary data.</text>
</comment>
<dbReference type="InterPro" id="IPR029044">
    <property type="entry name" value="Nucleotide-diphossugar_trans"/>
</dbReference>
<evidence type="ECO:0000259" key="1">
    <source>
        <dbReference type="Pfam" id="PF00535"/>
    </source>
</evidence>
<dbReference type="SUPFAM" id="SSF53448">
    <property type="entry name" value="Nucleotide-diphospho-sugar transferases"/>
    <property type="match status" value="1"/>
</dbReference>
<gene>
    <name evidence="2" type="ORF">DT23_15595</name>
</gene>
<dbReference type="eggNOG" id="COG1216">
    <property type="taxonomic scope" value="Bacteria"/>
</dbReference>
<protein>
    <recommendedName>
        <fullName evidence="1">Glycosyltransferase 2-like domain-containing protein</fullName>
    </recommendedName>
</protein>
<dbReference type="STRING" id="1353528.DT23_15595"/>
<dbReference type="InterPro" id="IPR050834">
    <property type="entry name" value="Glycosyltransf_2"/>
</dbReference>
<sequence>MTAAFISVILPTYNRADLIGETLESLFAQTRCPDEILVIDDGSTDGTAALLANYGDSLRVLRHDNAGKAVSLNRGLASVRGDLIWIVDDDDILVPDACAHLAHALEADPTLDFCAGRHLDFTHDPVAGAKVLRAPGYMRSSSPGRIFPDLLEGCHIFQPGLMVRSRVYGAVGPFRDDLVRSQDYEMILRLSRHHRGVQLDEVVFWHRDHEGARGQAGNRFSAAQNADRWAAFNARIFSELLADLSDAELFSPAEWSATPVDARPRLARIARATIKARQRMWSEALSDIEVAARLGGGGLSALERALLGRASLSSLGTPELIADTGLHARVRRLRHLGPLGSACRNILRKSIRWQLRRALAQHDLRRSLSITRFFLRT</sequence>
<proteinExistence type="predicted"/>
<evidence type="ECO:0000313" key="3">
    <source>
        <dbReference type="Proteomes" id="UP000027471"/>
    </source>
</evidence>
<dbReference type="Gene3D" id="3.90.550.10">
    <property type="entry name" value="Spore Coat Polysaccharide Biosynthesis Protein SpsA, Chain A"/>
    <property type="match status" value="1"/>
</dbReference>
<organism evidence="2 3">
    <name type="scientific">Thioclava indica</name>
    <dbReference type="NCBI Taxonomy" id="1353528"/>
    <lineage>
        <taxon>Bacteria</taxon>
        <taxon>Pseudomonadati</taxon>
        <taxon>Pseudomonadota</taxon>
        <taxon>Alphaproteobacteria</taxon>
        <taxon>Rhodobacterales</taxon>
        <taxon>Paracoccaceae</taxon>
        <taxon>Thioclava</taxon>
    </lineage>
</organism>
<feature type="domain" description="Glycosyltransferase 2-like" evidence="1">
    <location>
        <begin position="7"/>
        <end position="122"/>
    </location>
</feature>
<dbReference type="InterPro" id="IPR001173">
    <property type="entry name" value="Glyco_trans_2-like"/>
</dbReference>
<keyword evidence="3" id="KW-1185">Reference proteome</keyword>
<accession>A0A074JQG9</accession>
<dbReference type="AlphaFoldDB" id="A0A074JQG9"/>
<dbReference type="CDD" id="cd00761">
    <property type="entry name" value="Glyco_tranf_GTA_type"/>
    <property type="match status" value="1"/>
</dbReference>
<name>A0A074JQG9_9RHOB</name>